<dbReference type="Pfam" id="PF09107">
    <property type="entry name" value="WHD_3rd_SelB"/>
    <property type="match status" value="1"/>
</dbReference>
<keyword evidence="5" id="KW-0342">GTP-binding</keyword>
<dbReference type="GO" id="GO:0001514">
    <property type="term" value="P:selenocysteine incorporation"/>
    <property type="evidence" value="ECO:0007669"/>
    <property type="project" value="InterPro"/>
</dbReference>
<dbReference type="NCBIfam" id="TIGR00475">
    <property type="entry name" value="selB"/>
    <property type="match status" value="1"/>
</dbReference>
<dbReference type="InterPro" id="IPR027417">
    <property type="entry name" value="P-loop_NTPase"/>
</dbReference>
<dbReference type="PROSITE" id="PS51722">
    <property type="entry name" value="G_TR_2"/>
    <property type="match status" value="1"/>
</dbReference>
<dbReference type="GO" id="GO:0003924">
    <property type="term" value="F:GTPase activity"/>
    <property type="evidence" value="ECO:0007669"/>
    <property type="project" value="InterPro"/>
</dbReference>
<evidence type="ECO:0000256" key="3">
    <source>
        <dbReference type="ARBA" id="ARBA00022741"/>
    </source>
</evidence>
<dbReference type="InterPro" id="IPR050055">
    <property type="entry name" value="EF-Tu_GTPase"/>
</dbReference>
<protein>
    <submittedName>
        <fullName evidence="8">Selenocysteine-specific translation elongation factor</fullName>
    </submittedName>
</protein>
<dbReference type="EMBL" id="CP036402">
    <property type="protein sequence ID" value="QBI19446.1"/>
    <property type="molecule type" value="Genomic_DNA"/>
</dbReference>
<comment type="subcellular location">
    <subcellularLocation>
        <location evidence="1">Cytoplasm</location>
    </subcellularLocation>
</comment>
<evidence type="ECO:0000256" key="2">
    <source>
        <dbReference type="ARBA" id="ARBA00022490"/>
    </source>
</evidence>
<evidence type="ECO:0000256" key="5">
    <source>
        <dbReference type="ARBA" id="ARBA00023134"/>
    </source>
</evidence>
<dbReference type="GO" id="GO:0005525">
    <property type="term" value="F:GTP binding"/>
    <property type="evidence" value="ECO:0007669"/>
    <property type="project" value="UniProtKB-KW"/>
</dbReference>
<dbReference type="SUPFAM" id="SSF46785">
    <property type="entry name" value="Winged helix' DNA-binding domain"/>
    <property type="match status" value="1"/>
</dbReference>
<dbReference type="Pfam" id="PF00009">
    <property type="entry name" value="GTP_EFTU"/>
    <property type="match status" value="1"/>
</dbReference>
<dbReference type="InterPro" id="IPR036390">
    <property type="entry name" value="WH_DNA-bd_sf"/>
</dbReference>
<dbReference type="OrthoDB" id="9803139at2"/>
<evidence type="ECO:0000259" key="7">
    <source>
        <dbReference type="PROSITE" id="PS51722"/>
    </source>
</evidence>
<dbReference type="SUPFAM" id="SSF50447">
    <property type="entry name" value="Translation proteins"/>
    <property type="match status" value="1"/>
</dbReference>
<dbReference type="PANTHER" id="PTHR43721:SF11">
    <property type="entry name" value="SELENOCYSTEINE-SPECIFIC ELONGATION FACTOR"/>
    <property type="match status" value="1"/>
</dbReference>
<dbReference type="PRINTS" id="PR00315">
    <property type="entry name" value="ELONGATNFCT"/>
</dbReference>
<dbReference type="Gene3D" id="3.40.50.300">
    <property type="entry name" value="P-loop containing nucleotide triphosphate hydrolases"/>
    <property type="match status" value="1"/>
</dbReference>
<dbReference type="Gene3D" id="2.40.30.10">
    <property type="entry name" value="Translation factors"/>
    <property type="match status" value="1"/>
</dbReference>
<gene>
    <name evidence="8" type="primary">selB</name>
    <name evidence="8" type="ORF">ER308_07685</name>
</gene>
<reference evidence="8 9" key="1">
    <citation type="submission" date="2019-01" db="EMBL/GenBank/DDBJ databases">
        <title>Egibacter rhizosphaerae EGI 80759T.</title>
        <authorList>
            <person name="Chen D.-D."/>
            <person name="Tian Y."/>
            <person name="Jiao J.-Y."/>
            <person name="Zhang X.-T."/>
            <person name="Zhang Y.-G."/>
            <person name="Zhang Y."/>
            <person name="Xiao M."/>
            <person name="Shu W.-S."/>
            <person name="Li W.-J."/>
        </authorList>
    </citation>
    <scope>NUCLEOTIDE SEQUENCE [LARGE SCALE GENOMIC DNA]</scope>
    <source>
        <strain evidence="8 9">EGI 80759</strain>
    </source>
</reference>
<keyword evidence="4" id="KW-0648">Protein biosynthesis</keyword>
<dbReference type="InterPro" id="IPR009001">
    <property type="entry name" value="Transl_elong_EF1A/Init_IF2_C"/>
</dbReference>
<dbReference type="Pfam" id="PF25461">
    <property type="entry name" value="Beta-barrel_SelB"/>
    <property type="match status" value="1"/>
</dbReference>
<dbReference type="CDD" id="cd04171">
    <property type="entry name" value="SelB"/>
    <property type="match status" value="1"/>
</dbReference>
<evidence type="ECO:0000313" key="8">
    <source>
        <dbReference type="EMBL" id="QBI19446.1"/>
    </source>
</evidence>
<dbReference type="Proteomes" id="UP000291469">
    <property type="component" value="Chromosome"/>
</dbReference>
<dbReference type="InterPro" id="IPR015191">
    <property type="entry name" value="SelB_WHD4"/>
</dbReference>
<keyword evidence="3" id="KW-0547">Nucleotide-binding</keyword>
<dbReference type="InterPro" id="IPR000795">
    <property type="entry name" value="T_Tr_GTP-bd_dom"/>
</dbReference>
<sequence length="630" mass="66076">MRVVCTAGHVDHGKSTLVRALTGTEPDRFAEEQERGLTIDLGFAWTDLTPGEADPRTVAFVDLPGHERFVGNMLAGAGSVTLALLVVAADEGWMPQSREHMQILDLLGVRHGVVAITKTDAVDAETTELAVELVREELAGTGLHDAPIVPVSGASGDGLEELRSRLRDLVTTAPEPADVGRPRLWVDRAFTISGAGTVVTGTLLGGAVEVGETLAVLPDGPRGRVRGLQQLGRDTRVARPGSRVAINLARIERGAVPRGTAVGRADAWLPVAEFEARVRALPGAELGSRGAWKLHAGTAVVPAGLAPIGRPARGDDPEGPEAPCRITLDEPLPLAAGDRFVLRESGRDATLGGGIVLDAAPPHRRRGRAARERRSTVLTERERALAAGDRVALVVAHVTERGLAAPSHAAAAVGGTRADVAAAELLPVGEQVADPAAVARWGDEVVSALAAHHTDHPVQATAPKALAIDAAVRAGCPRANAEDLLATLHAQGRIVLEGPGARIPDHRVVLSEEEARARDELLSALRDSPFAPPPLSSLARDAGASTALVRELERRGEIVRLGEDLALAADAIEDAHARLHAAFVSEGPLTAARAKDVLATTRKFALPLLELLDKRGATRRVGDEREVQAP</sequence>
<dbReference type="GO" id="GO:0003746">
    <property type="term" value="F:translation elongation factor activity"/>
    <property type="evidence" value="ECO:0007669"/>
    <property type="project" value="UniProtKB-KW"/>
</dbReference>
<name>A0A411YE34_9ACTN</name>
<dbReference type="RefSeq" id="WP_131154443.1">
    <property type="nucleotide sequence ID" value="NZ_CP036402.1"/>
</dbReference>
<feature type="region of interest" description="Disordered" evidence="6">
    <location>
        <begin position="353"/>
        <end position="375"/>
    </location>
</feature>
<dbReference type="Gene3D" id="1.10.10.2770">
    <property type="match status" value="1"/>
</dbReference>
<dbReference type="SUPFAM" id="SSF50465">
    <property type="entry name" value="EF-Tu/eEF-1alpha/eIF2-gamma C-terminal domain"/>
    <property type="match status" value="1"/>
</dbReference>
<dbReference type="GO" id="GO:0005737">
    <property type="term" value="C:cytoplasm"/>
    <property type="evidence" value="ECO:0007669"/>
    <property type="project" value="UniProtKB-SubCell"/>
</dbReference>
<proteinExistence type="predicted"/>
<dbReference type="InterPro" id="IPR004535">
    <property type="entry name" value="Transl_elong_SelB"/>
</dbReference>
<accession>A0A411YE34</accession>
<evidence type="ECO:0000256" key="6">
    <source>
        <dbReference type="SAM" id="MobiDB-lite"/>
    </source>
</evidence>
<dbReference type="GO" id="GO:0003723">
    <property type="term" value="F:RNA binding"/>
    <property type="evidence" value="ECO:0007669"/>
    <property type="project" value="InterPro"/>
</dbReference>
<dbReference type="InterPro" id="IPR057335">
    <property type="entry name" value="Beta-barrel_SelB"/>
</dbReference>
<evidence type="ECO:0000256" key="4">
    <source>
        <dbReference type="ARBA" id="ARBA00022917"/>
    </source>
</evidence>
<keyword evidence="8" id="KW-0251">Elongation factor</keyword>
<organism evidence="8 9">
    <name type="scientific">Egibacter rhizosphaerae</name>
    <dbReference type="NCBI Taxonomy" id="1670831"/>
    <lineage>
        <taxon>Bacteria</taxon>
        <taxon>Bacillati</taxon>
        <taxon>Actinomycetota</taxon>
        <taxon>Nitriliruptoria</taxon>
        <taxon>Egibacterales</taxon>
        <taxon>Egibacteraceae</taxon>
        <taxon>Egibacter</taxon>
    </lineage>
</organism>
<dbReference type="InterPro" id="IPR009000">
    <property type="entry name" value="Transl_B-barrel_sf"/>
</dbReference>
<dbReference type="InterPro" id="IPR036388">
    <property type="entry name" value="WH-like_DNA-bd_sf"/>
</dbReference>
<dbReference type="PANTHER" id="PTHR43721">
    <property type="entry name" value="ELONGATION FACTOR TU-RELATED"/>
    <property type="match status" value="1"/>
</dbReference>
<dbReference type="Gene3D" id="1.10.10.10">
    <property type="entry name" value="Winged helix-like DNA-binding domain superfamily/Winged helix DNA-binding domain"/>
    <property type="match status" value="1"/>
</dbReference>
<dbReference type="SUPFAM" id="SSF52540">
    <property type="entry name" value="P-loop containing nucleoside triphosphate hydrolases"/>
    <property type="match status" value="1"/>
</dbReference>
<keyword evidence="2" id="KW-0963">Cytoplasm</keyword>
<evidence type="ECO:0000313" key="9">
    <source>
        <dbReference type="Proteomes" id="UP000291469"/>
    </source>
</evidence>
<dbReference type="AlphaFoldDB" id="A0A411YE34"/>
<keyword evidence="9" id="KW-1185">Reference proteome</keyword>
<dbReference type="KEGG" id="erz:ER308_07685"/>
<feature type="domain" description="Tr-type G" evidence="7">
    <location>
        <begin position="1"/>
        <end position="175"/>
    </location>
</feature>
<evidence type="ECO:0000256" key="1">
    <source>
        <dbReference type="ARBA" id="ARBA00004496"/>
    </source>
</evidence>